<evidence type="ECO:0000313" key="2">
    <source>
        <dbReference type="EMBL" id="KAI0296929.1"/>
    </source>
</evidence>
<accession>A0AAD4M0B4</accession>
<evidence type="ECO:0000256" key="1">
    <source>
        <dbReference type="SAM" id="SignalP"/>
    </source>
</evidence>
<dbReference type="AlphaFoldDB" id="A0AAD4M0B4"/>
<dbReference type="EMBL" id="WTXG01000043">
    <property type="protein sequence ID" value="KAI0296929.1"/>
    <property type="molecule type" value="Genomic_DNA"/>
</dbReference>
<dbReference type="Proteomes" id="UP001203297">
    <property type="component" value="Unassembled WGS sequence"/>
</dbReference>
<keyword evidence="3" id="KW-1185">Reference proteome</keyword>
<feature type="signal peptide" evidence="1">
    <location>
        <begin position="1"/>
        <end position="20"/>
    </location>
</feature>
<gene>
    <name evidence="2" type="ORF">B0F90DRAFT_1004180</name>
</gene>
<name>A0AAD4M0B4_9AGAM</name>
<organism evidence="2 3">
    <name type="scientific">Multifurca ochricompacta</name>
    <dbReference type="NCBI Taxonomy" id="376703"/>
    <lineage>
        <taxon>Eukaryota</taxon>
        <taxon>Fungi</taxon>
        <taxon>Dikarya</taxon>
        <taxon>Basidiomycota</taxon>
        <taxon>Agaricomycotina</taxon>
        <taxon>Agaricomycetes</taxon>
        <taxon>Russulales</taxon>
        <taxon>Russulaceae</taxon>
        <taxon>Multifurca</taxon>
    </lineage>
</organism>
<proteinExistence type="predicted"/>
<reference evidence="2" key="1">
    <citation type="journal article" date="2022" name="New Phytol.">
        <title>Evolutionary transition to the ectomycorrhizal habit in the genomes of a hyperdiverse lineage of mushroom-forming fungi.</title>
        <authorList>
            <person name="Looney B."/>
            <person name="Miyauchi S."/>
            <person name="Morin E."/>
            <person name="Drula E."/>
            <person name="Courty P.E."/>
            <person name="Kohler A."/>
            <person name="Kuo A."/>
            <person name="LaButti K."/>
            <person name="Pangilinan J."/>
            <person name="Lipzen A."/>
            <person name="Riley R."/>
            <person name="Andreopoulos W."/>
            <person name="He G."/>
            <person name="Johnson J."/>
            <person name="Nolan M."/>
            <person name="Tritt A."/>
            <person name="Barry K.W."/>
            <person name="Grigoriev I.V."/>
            <person name="Nagy L.G."/>
            <person name="Hibbett D."/>
            <person name="Henrissat B."/>
            <person name="Matheny P.B."/>
            <person name="Labbe J."/>
            <person name="Martin F.M."/>
        </authorList>
    </citation>
    <scope>NUCLEOTIDE SEQUENCE</scope>
    <source>
        <strain evidence="2">BPL690</strain>
    </source>
</reference>
<evidence type="ECO:0000313" key="3">
    <source>
        <dbReference type="Proteomes" id="UP001203297"/>
    </source>
</evidence>
<keyword evidence="1" id="KW-0732">Signal</keyword>
<sequence length="153" mass="17575">MSLVLICLLVSNNCTPLGFPFPIKILRTNSVVILQRRSSWRTLSISAPSPHLIWRFGSRMTSFPAPQRQPCEPRKRFATERFSNECNAIEIDTAVPSIDSIHQIPCTFGVFMLLFSCRQSSKCPPWKFLPLSPFRLVCIRPRMLKRSHSRSLQ</sequence>
<feature type="chain" id="PRO_5042025307" description="Secreted protein" evidence="1">
    <location>
        <begin position="21"/>
        <end position="153"/>
    </location>
</feature>
<protein>
    <recommendedName>
        <fullName evidence="4">Secreted protein</fullName>
    </recommendedName>
</protein>
<comment type="caution">
    <text evidence="2">The sequence shown here is derived from an EMBL/GenBank/DDBJ whole genome shotgun (WGS) entry which is preliminary data.</text>
</comment>
<evidence type="ECO:0008006" key="4">
    <source>
        <dbReference type="Google" id="ProtNLM"/>
    </source>
</evidence>